<dbReference type="PROSITE" id="PS50237">
    <property type="entry name" value="HECT"/>
    <property type="match status" value="1"/>
</dbReference>
<evidence type="ECO:0000259" key="9">
    <source>
        <dbReference type="PROSITE" id="PS50237"/>
    </source>
</evidence>
<feature type="compositionally biased region" description="Low complexity" evidence="8">
    <location>
        <begin position="1188"/>
        <end position="1232"/>
    </location>
</feature>
<feature type="region of interest" description="Disordered" evidence="8">
    <location>
        <begin position="1"/>
        <end position="29"/>
    </location>
</feature>
<dbReference type="GO" id="GO:0061630">
    <property type="term" value="F:ubiquitin protein ligase activity"/>
    <property type="evidence" value="ECO:0007669"/>
    <property type="project" value="UniProtKB-EC"/>
</dbReference>
<evidence type="ECO:0000313" key="11">
    <source>
        <dbReference type="Proteomes" id="UP000245942"/>
    </source>
</evidence>
<dbReference type="Proteomes" id="UP000245942">
    <property type="component" value="Unassembled WGS sequence"/>
</dbReference>
<feature type="region of interest" description="Disordered" evidence="8">
    <location>
        <begin position="1160"/>
        <end position="1234"/>
    </location>
</feature>
<dbReference type="Gene3D" id="3.90.1750.10">
    <property type="entry name" value="Hect, E3 ligase catalytic domains"/>
    <property type="match status" value="1"/>
</dbReference>
<name>A0A316U4S4_9BASI</name>
<reference evidence="10 11" key="1">
    <citation type="journal article" date="2018" name="Mol. Biol. Evol.">
        <title>Broad Genomic Sampling Reveals a Smut Pathogenic Ancestry of the Fungal Clade Ustilaginomycotina.</title>
        <authorList>
            <person name="Kijpornyongpan T."/>
            <person name="Mondo S.J."/>
            <person name="Barry K."/>
            <person name="Sandor L."/>
            <person name="Lee J."/>
            <person name="Lipzen A."/>
            <person name="Pangilinan J."/>
            <person name="LaButti K."/>
            <person name="Hainaut M."/>
            <person name="Henrissat B."/>
            <person name="Grigoriev I.V."/>
            <person name="Spatafora J.W."/>
            <person name="Aime M.C."/>
        </authorList>
    </citation>
    <scope>NUCLEOTIDE SEQUENCE [LARGE SCALE GENOMIC DNA]</scope>
    <source>
        <strain evidence="10 11">MCA 4718</strain>
    </source>
</reference>
<dbReference type="CDD" id="cd00078">
    <property type="entry name" value="HECTc"/>
    <property type="match status" value="1"/>
</dbReference>
<dbReference type="GO" id="GO:0016607">
    <property type="term" value="C:nuclear speck"/>
    <property type="evidence" value="ECO:0007669"/>
    <property type="project" value="TreeGrafter"/>
</dbReference>
<evidence type="ECO:0000313" key="10">
    <source>
        <dbReference type="EMBL" id="PWN20239.1"/>
    </source>
</evidence>
<dbReference type="Pfam" id="PF25579">
    <property type="entry name" value="TPR_TRIP12_N"/>
    <property type="match status" value="1"/>
</dbReference>
<feature type="coiled-coil region" evidence="7">
    <location>
        <begin position="790"/>
        <end position="824"/>
    </location>
</feature>
<feature type="compositionally biased region" description="Acidic residues" evidence="8">
    <location>
        <begin position="1123"/>
        <end position="1134"/>
    </location>
</feature>
<dbReference type="SUPFAM" id="SSF48371">
    <property type="entry name" value="ARM repeat"/>
    <property type="match status" value="1"/>
</dbReference>
<dbReference type="SUPFAM" id="SSF56204">
    <property type="entry name" value="Hect, E3 ligase catalytic domain"/>
    <property type="match status" value="1"/>
</dbReference>
<keyword evidence="4" id="KW-0808">Transferase</keyword>
<keyword evidence="5 6" id="KW-0833">Ubl conjugation pathway</keyword>
<evidence type="ECO:0000256" key="6">
    <source>
        <dbReference type="PROSITE-ProRule" id="PRU00104"/>
    </source>
</evidence>
<feature type="compositionally biased region" description="Basic and acidic residues" evidence="8">
    <location>
        <begin position="472"/>
        <end position="481"/>
    </location>
</feature>
<dbReference type="Gene3D" id="1.25.10.10">
    <property type="entry name" value="Leucine-rich Repeat Variant"/>
    <property type="match status" value="1"/>
</dbReference>
<dbReference type="Pfam" id="PF00632">
    <property type="entry name" value="HECT"/>
    <property type="match status" value="1"/>
</dbReference>
<dbReference type="OrthoDB" id="423283at2759"/>
<dbReference type="SMART" id="SM00119">
    <property type="entry name" value="HECTc"/>
    <property type="match status" value="1"/>
</dbReference>
<dbReference type="GO" id="GO:0043161">
    <property type="term" value="P:proteasome-mediated ubiquitin-dependent protein catabolic process"/>
    <property type="evidence" value="ECO:0007669"/>
    <property type="project" value="TreeGrafter"/>
</dbReference>
<dbReference type="PANTHER" id="PTHR45670">
    <property type="entry name" value="E3 UBIQUITIN-PROTEIN LIGASE TRIP12"/>
    <property type="match status" value="1"/>
</dbReference>
<dbReference type="PANTHER" id="PTHR45670:SF1">
    <property type="entry name" value="E3 UBIQUITIN-PROTEIN LIGASE HECTD1"/>
    <property type="match status" value="1"/>
</dbReference>
<feature type="region of interest" description="Disordered" evidence="8">
    <location>
        <begin position="364"/>
        <end position="384"/>
    </location>
</feature>
<sequence>MENVEDDDDEDDDGGPYEDEMDDAWGDEGGAAFGSNLRIMAEYLSGAQGRFRTLLASLRSRKDPTGQLIALQELSEVLSLSNEDTLAGYFPTESFTRELLYIMGGPKPPTTGGNGDTTGDDDDDAAAAAEAAAAADLVDRGEMTLLACRCLANLIEAMPYAAHSVVSYGAVPLLLSKLTEIEFIDLAEQTLQTLEKISVDYPGSIVREGGLMAMLQYLDFFNIHIQRCAMTAASHCCRKLSPDQFSKALEVTPIIRNVLGYSDQRLVESACKCITRMIESFKHQSDQLEQLLDRELVQALNALLLQGSPTSTGAAAAGTAVGTSTYTEVLKSLGGAVRISPKIAVVLLEINVVDTIYHLLTGSAPPNEDHEGGGGPAAKGTSGTLAPAAQIEDSIIATSDDMAVAVVSSDNEGVAVADMAVLQNLAHRPKEQIQEALSLVSDLLPPLPKDGIFDPRNYSEKAWYKKRKQHRATREKPKGRISDSSLPSPTALGTQPRIKAETEDVELTGAAGSGAEEVDVSTTSIKHEKPKTEKELLKERAQSRRVEMLRERQSIVKRFTQLVLPTLVEVYAASVALHVRAKALTGMLKIVSFVEAEPLCQVLDNVPLASFVASILSSRDDPTLVLSALHMVEILCEKLPDVYQSLLRREGVMWEIEDIATKEPTTSKYSNKGMQQSTLVLPGKSPATTEIKREDASTPAQAPAETTGVQSSGRIGLLAASAAAEVPNDALAALLGASNGLGLRRANPVSLSKAAAPVPTAADAQDANIWRARILRDTFARQTAKADGGADHAVKALDNIKSLVKALEEAATESSEAAEKVLNEVTNLFSKPDEPISSFELLRSGLVDGLYSFASGNSDALPNSVRRELLVKALMTPDGAGNARGSAMIRRLQESLSRLENVDIVMTLNSGAEEASSLRRLGQAGVHRQLRLRLQAEDPADVPKSCNNLIVGIHAIASFDRLADFLRPKIGTAGGLGGIGSVAGGLAGSRLSSVLAALGGSSAGLESALASERARAALLAAPTPAPPASTNTEGASGSSDSKDKAPSPSKKSQRRSSRLNSTAGSSKHDEDAAAAEETEQTTATQAQDQGPQGKGKEVAAGEQDEMTSDEAARRLLEGLLPDGLDDEYSDEEMDDGIYEDEIGADGEIEVAPLEAEDKTISLSVAEDGDKVEVNTPDGTRISTPVGDARSSNASAARPASDGAGTPKTAATTAAASTSTSAASPARPSYSAALQRKPSDWHIEFSMDGRKLPLDSTVYAAVHEHATATAAATTSADAPAGTAAAPHGSSTAHRYIWTDVYTIKYKKVVGPVPPINLQQTPEPESTMTAEAELPSSIPQGSPFAKVLQLLRVLHDLNSEWRETRGGQSLDFDKTAALSETAFVNNKLTAKLNRQLEEAMIVASKCLPDWSLQLPRRFSFLFPFEARYAFLQSTAFGYNRMLQRWQNRASRSQDNAGGNSNSSSSRLEDSLSHLVRLPRAKVRIARDNILPSAFRVMELYGKTDTILEVEYFGEVGTGLGPTLEFYALTSKEFARRDLGMWRDQSAADSKSTLVYAPHGLFPAPISNQDIGTSNGKGRLTAFKILGQFVAKAVLDSRIIDCHFSPVFMRAVLNQRVPLTLDMLKVIDAALASSLEKMLNMSADEVAALSLDFTLPGDSAFELESGGKEKELTKANLDDYVAAVVDVSLQRGIEPLIRAFRAGFNTIFPVSAMTSFTAEELVMLFGNTDEDWSESTLLSAIKPDHGYSSESSTFHDLLSIMSSYTLSERREFLQWLTGSPKLPIGGFSGLQPQLTVVKRPHEPPLKPDDYLASNMSCANFLKLPEYSTREVMRSRLHKAVTEGAGAFNLS</sequence>
<dbReference type="InterPro" id="IPR057948">
    <property type="entry name" value="TPR_TRIP12_N"/>
</dbReference>
<feature type="active site" description="Glycyl thioester intermediate" evidence="6">
    <location>
        <position position="1814"/>
    </location>
</feature>
<dbReference type="STRING" id="1684307.A0A316U4S4"/>
<dbReference type="InterPro" id="IPR035983">
    <property type="entry name" value="Hect_E3_ubiquitin_ligase"/>
</dbReference>
<dbReference type="InterPro" id="IPR011989">
    <property type="entry name" value="ARM-like"/>
</dbReference>
<dbReference type="GO" id="GO:0000209">
    <property type="term" value="P:protein polyubiquitination"/>
    <property type="evidence" value="ECO:0007669"/>
    <property type="project" value="TreeGrafter"/>
</dbReference>
<feature type="compositionally biased region" description="Polar residues" evidence="8">
    <location>
        <begin position="482"/>
        <end position="493"/>
    </location>
</feature>
<dbReference type="Gene3D" id="3.30.2410.10">
    <property type="entry name" value="Hect, E3 ligase catalytic domain"/>
    <property type="match status" value="1"/>
</dbReference>
<organism evidence="10 11">
    <name type="scientific">Pseudomicrostroma glucosiphilum</name>
    <dbReference type="NCBI Taxonomy" id="1684307"/>
    <lineage>
        <taxon>Eukaryota</taxon>
        <taxon>Fungi</taxon>
        <taxon>Dikarya</taxon>
        <taxon>Basidiomycota</taxon>
        <taxon>Ustilaginomycotina</taxon>
        <taxon>Exobasidiomycetes</taxon>
        <taxon>Microstromatales</taxon>
        <taxon>Microstromatales incertae sedis</taxon>
        <taxon>Pseudomicrostroma</taxon>
    </lineage>
</organism>
<dbReference type="RefSeq" id="XP_025347399.1">
    <property type="nucleotide sequence ID" value="XM_025490353.1"/>
</dbReference>
<dbReference type="InterPro" id="IPR045322">
    <property type="entry name" value="HECTD1/TRIP12-like"/>
</dbReference>
<feature type="region of interest" description="Disordered" evidence="8">
    <location>
        <begin position="1021"/>
        <end position="1134"/>
    </location>
</feature>
<accession>A0A316U4S4</accession>
<comment type="catalytic activity">
    <reaction evidence="1">
        <text>S-ubiquitinyl-[E2 ubiquitin-conjugating enzyme]-L-cysteine + [acceptor protein]-L-lysine = [E2 ubiquitin-conjugating enzyme]-L-cysteine + N(6)-ubiquitinyl-[acceptor protein]-L-lysine.</text>
        <dbReference type="EC" id="2.3.2.26"/>
    </reaction>
</comment>
<protein>
    <recommendedName>
        <fullName evidence="3">HECT-type E3 ubiquitin transferase</fullName>
        <ecNumber evidence="3">2.3.2.26</ecNumber>
    </recommendedName>
</protein>
<evidence type="ECO:0000256" key="7">
    <source>
        <dbReference type="SAM" id="Coils"/>
    </source>
</evidence>
<evidence type="ECO:0000256" key="2">
    <source>
        <dbReference type="ARBA" id="ARBA00006331"/>
    </source>
</evidence>
<keyword evidence="7" id="KW-0175">Coiled coil</keyword>
<feature type="compositionally biased region" description="Acidic residues" evidence="8">
    <location>
        <begin position="1"/>
        <end position="26"/>
    </location>
</feature>
<dbReference type="GeneID" id="37012087"/>
<dbReference type="EMBL" id="KZ819328">
    <property type="protein sequence ID" value="PWN20239.1"/>
    <property type="molecule type" value="Genomic_DNA"/>
</dbReference>
<feature type="region of interest" description="Disordered" evidence="8">
    <location>
        <begin position="690"/>
        <end position="709"/>
    </location>
</feature>
<evidence type="ECO:0000256" key="4">
    <source>
        <dbReference type="ARBA" id="ARBA00022679"/>
    </source>
</evidence>
<evidence type="ECO:0000256" key="3">
    <source>
        <dbReference type="ARBA" id="ARBA00012485"/>
    </source>
</evidence>
<evidence type="ECO:0000256" key="1">
    <source>
        <dbReference type="ARBA" id="ARBA00000885"/>
    </source>
</evidence>
<dbReference type="InterPro" id="IPR016024">
    <property type="entry name" value="ARM-type_fold"/>
</dbReference>
<dbReference type="InterPro" id="IPR000569">
    <property type="entry name" value="HECT_dom"/>
</dbReference>
<feature type="region of interest" description="Disordered" evidence="8">
    <location>
        <begin position="464"/>
        <end position="532"/>
    </location>
</feature>
<evidence type="ECO:0000256" key="5">
    <source>
        <dbReference type="ARBA" id="ARBA00022786"/>
    </source>
</evidence>
<feature type="compositionally biased region" description="Low complexity" evidence="8">
    <location>
        <begin position="1080"/>
        <end position="1089"/>
    </location>
</feature>
<feature type="compositionally biased region" description="Low complexity" evidence="8">
    <location>
        <begin position="1021"/>
        <end position="1039"/>
    </location>
</feature>
<keyword evidence="11" id="KW-1185">Reference proteome</keyword>
<feature type="domain" description="HECT" evidence="9">
    <location>
        <begin position="1518"/>
        <end position="1847"/>
    </location>
</feature>
<evidence type="ECO:0000256" key="8">
    <source>
        <dbReference type="SAM" id="MobiDB-lite"/>
    </source>
</evidence>
<dbReference type="EC" id="2.3.2.26" evidence="3"/>
<comment type="similarity">
    <text evidence="2">Belongs to the UPL family. K-HECT subfamily.</text>
</comment>
<gene>
    <name evidence="10" type="ORF">BCV69DRAFT_249711</name>
</gene>
<proteinExistence type="inferred from homology"/>